<evidence type="ECO:0008006" key="4">
    <source>
        <dbReference type="Google" id="ProtNLM"/>
    </source>
</evidence>
<evidence type="ECO:0000256" key="1">
    <source>
        <dbReference type="SAM" id="MobiDB-lite"/>
    </source>
</evidence>
<comment type="caution">
    <text evidence="2">The sequence shown here is derived from an EMBL/GenBank/DDBJ whole genome shotgun (WGS) entry which is preliminary data.</text>
</comment>
<sequence>MWRLQDEAEQVTGVDACPASWPRPQQDGLPLPWITPVLDGVAYWAQIHGGRLLACQREWLCQVCGLGLPVQVLVLADTDGELVTDAGLHRRCALLSLTVCEGLSPRLLLAEVTRADLRHKGHPLAEQPEAGWQRWELAPQVRARAPQVGTSAAARLLEPHRHPSPAAPAPTPAHRPMPSRSRP</sequence>
<accession>A0ABN2EPC4</accession>
<name>A0ABN2EPC4_9ACTN</name>
<evidence type="ECO:0000313" key="2">
    <source>
        <dbReference type="EMBL" id="GAA1613634.1"/>
    </source>
</evidence>
<reference evidence="2 3" key="1">
    <citation type="journal article" date="2019" name="Int. J. Syst. Evol. Microbiol.">
        <title>The Global Catalogue of Microorganisms (GCM) 10K type strain sequencing project: providing services to taxonomists for standard genome sequencing and annotation.</title>
        <authorList>
            <consortium name="The Broad Institute Genomics Platform"/>
            <consortium name="The Broad Institute Genome Sequencing Center for Infectious Disease"/>
            <person name="Wu L."/>
            <person name="Ma J."/>
        </authorList>
    </citation>
    <scope>NUCLEOTIDE SEQUENCE [LARGE SCALE GENOMIC DNA]</scope>
    <source>
        <strain evidence="2 3">JCM 13929</strain>
    </source>
</reference>
<evidence type="ECO:0000313" key="3">
    <source>
        <dbReference type="Proteomes" id="UP001500064"/>
    </source>
</evidence>
<dbReference type="Proteomes" id="UP001500064">
    <property type="component" value="Unassembled WGS sequence"/>
</dbReference>
<protein>
    <recommendedName>
        <fullName evidence="4">ParB/Sulfiredoxin domain-containing protein</fullName>
    </recommendedName>
</protein>
<organism evidence="2 3">
    <name type="scientific">Nonomuraea maheshkhaliensis</name>
    <dbReference type="NCBI Taxonomy" id="419590"/>
    <lineage>
        <taxon>Bacteria</taxon>
        <taxon>Bacillati</taxon>
        <taxon>Actinomycetota</taxon>
        <taxon>Actinomycetes</taxon>
        <taxon>Streptosporangiales</taxon>
        <taxon>Streptosporangiaceae</taxon>
        <taxon>Nonomuraea</taxon>
    </lineage>
</organism>
<dbReference type="RefSeq" id="WP_346101400.1">
    <property type="nucleotide sequence ID" value="NZ_BAAAMU010000003.1"/>
</dbReference>
<keyword evidence="3" id="KW-1185">Reference proteome</keyword>
<proteinExistence type="predicted"/>
<gene>
    <name evidence="2" type="ORF">GCM10009733_007190</name>
</gene>
<dbReference type="EMBL" id="BAAAMU010000003">
    <property type="protein sequence ID" value="GAA1613634.1"/>
    <property type="molecule type" value="Genomic_DNA"/>
</dbReference>
<feature type="region of interest" description="Disordered" evidence="1">
    <location>
        <begin position="143"/>
        <end position="183"/>
    </location>
</feature>
<feature type="compositionally biased region" description="Pro residues" evidence="1">
    <location>
        <begin position="165"/>
        <end position="175"/>
    </location>
</feature>